<dbReference type="RefSeq" id="WP_135588141.1">
    <property type="nucleotide sequence ID" value="NZ_RQEP01000018.1"/>
</dbReference>
<comment type="caution">
    <text evidence="2">The sequence shown here is derived from an EMBL/GenBank/DDBJ whole genome shotgun (WGS) entry which is preliminary data.</text>
</comment>
<dbReference type="PANTHER" id="PTHR43813:SF1">
    <property type="entry name" value="ACYL-ACTIVATING ENZYME 16, CHLOROPLASTIC-RELATED"/>
    <property type="match status" value="1"/>
</dbReference>
<dbReference type="PROSITE" id="PS00455">
    <property type="entry name" value="AMP_BINDING"/>
    <property type="match status" value="1"/>
</dbReference>
<dbReference type="Proteomes" id="UP000297453">
    <property type="component" value="Unassembled WGS sequence"/>
</dbReference>
<reference evidence="2" key="1">
    <citation type="journal article" date="2019" name="PLoS Negl. Trop. Dis.">
        <title>Revisiting the worldwide diversity of Leptospira species in the environment.</title>
        <authorList>
            <person name="Vincent A.T."/>
            <person name="Schiettekatte O."/>
            <person name="Bourhy P."/>
            <person name="Veyrier F.J."/>
            <person name="Picardeau M."/>
        </authorList>
    </citation>
    <scope>NUCLEOTIDE SEQUENCE [LARGE SCALE GENOMIC DNA]</scope>
    <source>
        <strain evidence="2">SSS9</strain>
    </source>
</reference>
<proteinExistence type="predicted"/>
<dbReference type="InterPro" id="IPR042099">
    <property type="entry name" value="ANL_N_sf"/>
</dbReference>
<dbReference type="PANTHER" id="PTHR43813">
    <property type="entry name" value="ACYL-ACTIVATING ENZYME 16, CHLOROPLASTIC-RELATED"/>
    <property type="match status" value="1"/>
</dbReference>
<protein>
    <submittedName>
        <fullName evidence="2">Long-chain fatty acid--CoA ligase</fullName>
    </submittedName>
</protein>
<dbReference type="SUPFAM" id="SSF56801">
    <property type="entry name" value="Acetyl-CoA synthetase-like"/>
    <property type="match status" value="1"/>
</dbReference>
<dbReference type="GO" id="GO:0016874">
    <property type="term" value="F:ligase activity"/>
    <property type="evidence" value="ECO:0007669"/>
    <property type="project" value="UniProtKB-KW"/>
</dbReference>
<organism evidence="2 3">
    <name type="scientific">Leptospira semungkisensis</name>
    <dbReference type="NCBI Taxonomy" id="2484985"/>
    <lineage>
        <taxon>Bacteria</taxon>
        <taxon>Pseudomonadati</taxon>
        <taxon>Spirochaetota</taxon>
        <taxon>Spirochaetia</taxon>
        <taxon>Leptospirales</taxon>
        <taxon>Leptospiraceae</taxon>
        <taxon>Leptospira</taxon>
    </lineage>
</organism>
<sequence>MRTLADLFRNSKEKFGNFPAFFAKNEAGEFQKTTFSELYELGLQLGTALIELNFPSGARATILADNRIEWIIADYAVVLSGGVDVPRGSDVTDADLNHIIPHSGSEIVFVENDMVLKKLYNNKESLKKVHSIILMDPNSKGTGSEYFLWDLLEKGKKSRENGNRDMESRISQISDEDLFTLIYTSGTTGKPKGVPLTHKNIMSQVNRVPIKLSPGEKVLSILPIWHIFERQFEMICIFVGAATYYSSVRSLKEDLRNVRPTFMASAPRLWESIYQGIIAIIAKSSSGKKILFQAAILFSDAVHSGKRWLSFQELDMTGRSYIVSFFRGIFEFSKLVLSYIPYLIFDFLVLRKIRQATGGKLKGTISGGGALPIHVDKFFFNMGIPVFEGYGMTETSPTLSVRTFENCIPGTVGPLYPETDVRIVDPNTQVVLFSTEKNGPKGYGKKGEIHVKGDQVMSGYYMDPENTRKVLQESWMNTGDLGMMTYNDCLKIVGRTKETIVLLGGENVEPVPIENMLTQSELILQCMVVGQDQKYLSVLIVPNPEFFPEYKSGQGFSSKEEESKCELRIQTEIRNSISAANGFKSFERVIDFKILPKPFEPGDELTAKLSVKRHVVADKYSDLILDIYSDKKAETANK</sequence>
<dbReference type="OrthoDB" id="311554at2"/>
<evidence type="ECO:0000313" key="3">
    <source>
        <dbReference type="Proteomes" id="UP000297453"/>
    </source>
</evidence>
<dbReference type="Pfam" id="PF23562">
    <property type="entry name" value="AMP-binding_C_3"/>
    <property type="match status" value="1"/>
</dbReference>
<dbReference type="InterPro" id="IPR000873">
    <property type="entry name" value="AMP-dep_synth/lig_dom"/>
</dbReference>
<keyword evidence="2" id="KW-0436">Ligase</keyword>
<keyword evidence="3" id="KW-1185">Reference proteome</keyword>
<name>A0A4R9FPV8_9LEPT</name>
<dbReference type="InterPro" id="IPR052987">
    <property type="entry name" value="Chloroplast_AMP-bd_Enzymes"/>
</dbReference>
<evidence type="ECO:0000313" key="2">
    <source>
        <dbReference type="EMBL" id="TGK00581.1"/>
    </source>
</evidence>
<feature type="domain" description="AMP-dependent synthetase/ligase" evidence="1">
    <location>
        <begin position="9"/>
        <end position="461"/>
    </location>
</feature>
<gene>
    <name evidence="2" type="ORF">EHO59_11535</name>
</gene>
<dbReference type="InterPro" id="IPR020845">
    <property type="entry name" value="AMP-binding_CS"/>
</dbReference>
<dbReference type="AlphaFoldDB" id="A0A4R9FPV8"/>
<dbReference type="Pfam" id="PF00501">
    <property type="entry name" value="AMP-binding"/>
    <property type="match status" value="1"/>
</dbReference>
<dbReference type="EMBL" id="RQEP01000018">
    <property type="protein sequence ID" value="TGK00581.1"/>
    <property type="molecule type" value="Genomic_DNA"/>
</dbReference>
<evidence type="ECO:0000259" key="1">
    <source>
        <dbReference type="Pfam" id="PF00501"/>
    </source>
</evidence>
<dbReference type="Gene3D" id="3.40.50.12780">
    <property type="entry name" value="N-terminal domain of ligase-like"/>
    <property type="match status" value="2"/>
</dbReference>
<accession>A0A4R9FPV8</accession>